<protein>
    <submittedName>
        <fullName evidence="1">SRPBCC family protein</fullName>
    </submittedName>
</protein>
<name>A0A3A5HGS7_9ACTN</name>
<dbReference type="CDD" id="cd07821">
    <property type="entry name" value="PYR_PYL_RCAR_like"/>
    <property type="match status" value="1"/>
</dbReference>
<evidence type="ECO:0000313" key="1">
    <source>
        <dbReference type="EMBL" id="RJS47274.1"/>
    </source>
</evidence>
<dbReference type="Proteomes" id="UP000276542">
    <property type="component" value="Unassembled WGS sequence"/>
</dbReference>
<dbReference type="AlphaFoldDB" id="A0A3A5HGS7"/>
<dbReference type="EMBL" id="QYRP01000002">
    <property type="protein sequence ID" value="RJS47274.1"/>
    <property type="molecule type" value="Genomic_DNA"/>
</dbReference>
<dbReference type="RefSeq" id="WP_120061240.1">
    <property type="nucleotide sequence ID" value="NZ_QYRP01000002.1"/>
</dbReference>
<dbReference type="Pfam" id="PF10604">
    <property type="entry name" value="Polyketide_cyc2"/>
    <property type="match status" value="1"/>
</dbReference>
<sequence length="144" mass="15264">MRATSTAVVPASVQHVWDVLSDHEGMSKWGPGLSVTLTHPGKPDRNGLGAVRRVSVPGPAPAIVEEVIAFEAPSRLGYRALSGVPFRNYSGDVRLIATQTGTEIVYVVSADKRLPVVDKLEQLALKAISAGLLAALVRRVKATS</sequence>
<dbReference type="InterPro" id="IPR023393">
    <property type="entry name" value="START-like_dom_sf"/>
</dbReference>
<organism evidence="1 2">
    <name type="scientific">Nocardioides cavernaquae</name>
    <dbReference type="NCBI Taxonomy" id="2321396"/>
    <lineage>
        <taxon>Bacteria</taxon>
        <taxon>Bacillati</taxon>
        <taxon>Actinomycetota</taxon>
        <taxon>Actinomycetes</taxon>
        <taxon>Propionibacteriales</taxon>
        <taxon>Nocardioidaceae</taxon>
        <taxon>Nocardioides</taxon>
    </lineage>
</organism>
<gene>
    <name evidence="1" type="ORF">D4739_14285</name>
</gene>
<comment type="caution">
    <text evidence="1">The sequence shown here is derived from an EMBL/GenBank/DDBJ whole genome shotgun (WGS) entry which is preliminary data.</text>
</comment>
<dbReference type="InterPro" id="IPR019587">
    <property type="entry name" value="Polyketide_cyclase/dehydratase"/>
</dbReference>
<dbReference type="OrthoDB" id="3399604at2"/>
<evidence type="ECO:0000313" key="2">
    <source>
        <dbReference type="Proteomes" id="UP000276542"/>
    </source>
</evidence>
<proteinExistence type="predicted"/>
<reference evidence="2" key="1">
    <citation type="submission" date="2018-09" db="EMBL/GenBank/DDBJ databases">
        <authorList>
            <person name="Zhu H."/>
        </authorList>
    </citation>
    <scope>NUCLEOTIDE SEQUENCE [LARGE SCALE GENOMIC DNA]</scope>
    <source>
        <strain evidence="2">K1W22B-1</strain>
    </source>
</reference>
<dbReference type="Gene3D" id="3.30.530.20">
    <property type="match status" value="1"/>
</dbReference>
<keyword evidence="2" id="KW-1185">Reference proteome</keyword>
<accession>A0A3A5HGS7</accession>
<dbReference type="SUPFAM" id="SSF55961">
    <property type="entry name" value="Bet v1-like"/>
    <property type="match status" value="1"/>
</dbReference>